<dbReference type="AlphaFoldDB" id="L1JJE0"/>
<reference evidence="4" key="3">
    <citation type="submission" date="2016-03" db="UniProtKB">
        <authorList>
            <consortium name="EnsemblProtists"/>
        </authorList>
    </citation>
    <scope>IDENTIFICATION</scope>
</reference>
<keyword evidence="2" id="KW-0732">Signal</keyword>
<reference evidence="5" key="2">
    <citation type="submission" date="2012-11" db="EMBL/GenBank/DDBJ databases">
        <authorList>
            <person name="Kuo A."/>
            <person name="Curtis B.A."/>
            <person name="Tanifuji G."/>
            <person name="Burki F."/>
            <person name="Gruber A."/>
            <person name="Irimia M."/>
            <person name="Maruyama S."/>
            <person name="Arias M.C."/>
            <person name="Ball S.G."/>
            <person name="Gile G.H."/>
            <person name="Hirakawa Y."/>
            <person name="Hopkins J.F."/>
            <person name="Rensing S.A."/>
            <person name="Schmutz J."/>
            <person name="Symeonidi A."/>
            <person name="Elias M."/>
            <person name="Eveleigh R.J."/>
            <person name="Herman E.K."/>
            <person name="Klute M.J."/>
            <person name="Nakayama T."/>
            <person name="Obornik M."/>
            <person name="Reyes-Prieto A."/>
            <person name="Armbrust E.V."/>
            <person name="Aves S.J."/>
            <person name="Beiko R.G."/>
            <person name="Coutinho P."/>
            <person name="Dacks J.B."/>
            <person name="Durnford D.G."/>
            <person name="Fast N.M."/>
            <person name="Green B.R."/>
            <person name="Grisdale C."/>
            <person name="Hempe F."/>
            <person name="Henrissat B."/>
            <person name="Hoppner M.P."/>
            <person name="Ishida K.-I."/>
            <person name="Kim E."/>
            <person name="Koreny L."/>
            <person name="Kroth P.G."/>
            <person name="Liu Y."/>
            <person name="Malik S.-B."/>
            <person name="Maier U.G."/>
            <person name="McRose D."/>
            <person name="Mock T."/>
            <person name="Neilson J.A."/>
            <person name="Onodera N.T."/>
            <person name="Poole A.M."/>
            <person name="Pritham E.J."/>
            <person name="Richards T.A."/>
            <person name="Rocap G."/>
            <person name="Roy S.W."/>
            <person name="Sarai C."/>
            <person name="Schaack S."/>
            <person name="Shirato S."/>
            <person name="Slamovits C.H."/>
            <person name="Spencer D.F."/>
            <person name="Suzuki S."/>
            <person name="Worden A.Z."/>
            <person name="Zauner S."/>
            <person name="Barry K."/>
            <person name="Bell C."/>
            <person name="Bharti A.K."/>
            <person name="Crow J.A."/>
            <person name="Grimwood J."/>
            <person name="Kramer R."/>
            <person name="Lindquist E."/>
            <person name="Lucas S."/>
            <person name="Salamov A."/>
            <person name="McFadden G.I."/>
            <person name="Lane C.E."/>
            <person name="Keeling P.J."/>
            <person name="Gray M.W."/>
            <person name="Grigoriev I.V."/>
            <person name="Archibald J.M."/>
        </authorList>
    </citation>
    <scope>NUCLEOTIDE SEQUENCE</scope>
    <source>
        <strain evidence="5">CCMP2712</strain>
    </source>
</reference>
<organism evidence="3">
    <name type="scientific">Guillardia theta (strain CCMP2712)</name>
    <name type="common">Cryptophyte</name>
    <dbReference type="NCBI Taxonomy" id="905079"/>
    <lineage>
        <taxon>Eukaryota</taxon>
        <taxon>Cryptophyceae</taxon>
        <taxon>Pyrenomonadales</taxon>
        <taxon>Geminigeraceae</taxon>
        <taxon>Guillardia</taxon>
    </lineage>
</organism>
<evidence type="ECO:0000313" key="4">
    <source>
        <dbReference type="EnsemblProtists" id="EKX48616"/>
    </source>
</evidence>
<dbReference type="HOGENOM" id="CLU_1399637_0_0_1"/>
<feature type="compositionally biased region" description="Basic and acidic residues" evidence="1">
    <location>
        <begin position="156"/>
        <end position="168"/>
    </location>
</feature>
<dbReference type="KEGG" id="gtt:GUITHDRAFT_151801"/>
<feature type="compositionally biased region" description="Basic and acidic residues" evidence="1">
    <location>
        <begin position="177"/>
        <end position="195"/>
    </location>
</feature>
<accession>L1JJE0</accession>
<feature type="compositionally biased region" description="Basic and acidic residues" evidence="1">
    <location>
        <begin position="137"/>
        <end position="149"/>
    </location>
</feature>
<proteinExistence type="predicted"/>
<reference evidence="3 5" key="1">
    <citation type="journal article" date="2012" name="Nature">
        <title>Algal genomes reveal evolutionary mosaicism and the fate of nucleomorphs.</title>
        <authorList>
            <consortium name="DOE Joint Genome Institute"/>
            <person name="Curtis B.A."/>
            <person name="Tanifuji G."/>
            <person name="Burki F."/>
            <person name="Gruber A."/>
            <person name="Irimia M."/>
            <person name="Maruyama S."/>
            <person name="Arias M.C."/>
            <person name="Ball S.G."/>
            <person name="Gile G.H."/>
            <person name="Hirakawa Y."/>
            <person name="Hopkins J.F."/>
            <person name="Kuo A."/>
            <person name="Rensing S.A."/>
            <person name="Schmutz J."/>
            <person name="Symeonidi A."/>
            <person name="Elias M."/>
            <person name="Eveleigh R.J."/>
            <person name="Herman E.K."/>
            <person name="Klute M.J."/>
            <person name="Nakayama T."/>
            <person name="Obornik M."/>
            <person name="Reyes-Prieto A."/>
            <person name="Armbrust E.V."/>
            <person name="Aves S.J."/>
            <person name="Beiko R.G."/>
            <person name="Coutinho P."/>
            <person name="Dacks J.B."/>
            <person name="Durnford D.G."/>
            <person name="Fast N.M."/>
            <person name="Green B.R."/>
            <person name="Grisdale C.J."/>
            <person name="Hempel F."/>
            <person name="Henrissat B."/>
            <person name="Hoppner M.P."/>
            <person name="Ishida K."/>
            <person name="Kim E."/>
            <person name="Koreny L."/>
            <person name="Kroth P.G."/>
            <person name="Liu Y."/>
            <person name="Malik S.B."/>
            <person name="Maier U.G."/>
            <person name="McRose D."/>
            <person name="Mock T."/>
            <person name="Neilson J.A."/>
            <person name="Onodera N.T."/>
            <person name="Poole A.M."/>
            <person name="Pritham E.J."/>
            <person name="Richards T.A."/>
            <person name="Rocap G."/>
            <person name="Roy S.W."/>
            <person name="Sarai C."/>
            <person name="Schaack S."/>
            <person name="Shirato S."/>
            <person name="Slamovits C.H."/>
            <person name="Spencer D.F."/>
            <person name="Suzuki S."/>
            <person name="Worden A.Z."/>
            <person name="Zauner S."/>
            <person name="Barry K."/>
            <person name="Bell C."/>
            <person name="Bharti A.K."/>
            <person name="Crow J.A."/>
            <person name="Grimwood J."/>
            <person name="Kramer R."/>
            <person name="Lindquist E."/>
            <person name="Lucas S."/>
            <person name="Salamov A."/>
            <person name="McFadden G.I."/>
            <person name="Lane C.E."/>
            <person name="Keeling P.J."/>
            <person name="Gray M.W."/>
            <person name="Grigoriev I.V."/>
            <person name="Archibald J.M."/>
        </authorList>
    </citation>
    <scope>NUCLEOTIDE SEQUENCE</scope>
    <source>
        <strain evidence="3 5">CCMP2712</strain>
    </source>
</reference>
<evidence type="ECO:0000313" key="5">
    <source>
        <dbReference type="Proteomes" id="UP000011087"/>
    </source>
</evidence>
<evidence type="ECO:0000256" key="2">
    <source>
        <dbReference type="SAM" id="SignalP"/>
    </source>
</evidence>
<gene>
    <name evidence="3" type="ORF">GUITHDRAFT_151801</name>
</gene>
<dbReference type="EMBL" id="JH992985">
    <property type="protein sequence ID" value="EKX48616.1"/>
    <property type="molecule type" value="Genomic_DNA"/>
</dbReference>
<feature type="non-terminal residue" evidence="3">
    <location>
        <position position="195"/>
    </location>
</feature>
<name>L1JJE0_GUITC</name>
<evidence type="ECO:0000256" key="1">
    <source>
        <dbReference type="SAM" id="MobiDB-lite"/>
    </source>
</evidence>
<keyword evidence="5" id="KW-1185">Reference proteome</keyword>
<feature type="region of interest" description="Disordered" evidence="1">
    <location>
        <begin position="96"/>
        <end position="195"/>
    </location>
</feature>
<dbReference type="GeneID" id="17305128"/>
<dbReference type="EnsemblProtists" id="EKX48616">
    <property type="protein sequence ID" value="EKX48616"/>
    <property type="gene ID" value="GUITHDRAFT_151801"/>
</dbReference>
<evidence type="ECO:0008006" key="6">
    <source>
        <dbReference type="Google" id="ProtNLM"/>
    </source>
</evidence>
<evidence type="ECO:0000313" key="3">
    <source>
        <dbReference type="EMBL" id="EKX48616.1"/>
    </source>
</evidence>
<feature type="signal peptide" evidence="2">
    <location>
        <begin position="1"/>
        <end position="16"/>
    </location>
</feature>
<protein>
    <recommendedName>
        <fullName evidence="6">Secreted protein</fullName>
    </recommendedName>
</protein>
<feature type="chain" id="PRO_5008771407" description="Secreted protein" evidence="2">
    <location>
        <begin position="17"/>
        <end position="195"/>
    </location>
</feature>
<feature type="compositionally biased region" description="Low complexity" evidence="1">
    <location>
        <begin position="108"/>
        <end position="122"/>
    </location>
</feature>
<dbReference type="RefSeq" id="XP_005835596.1">
    <property type="nucleotide sequence ID" value="XM_005835539.1"/>
</dbReference>
<sequence length="195" mass="21540">MKLPFYTLFLIGLVDCNYVASMLWQFDGSQGSTSTVQKRHVDPTAFSFASFSHVSSQCNWGPSLSAFLCSPSLPRFCNAARPRPCSLASHLVAKMNENRRKRGKSKTSSPSPHIHAPSSHGGSKNGTIMIDRSAALQDHHARSLKDRSHMVSLRDQNLHEAELERKGEAAGMQQDKSIADHPKGRNEKGAEQRDL</sequence>
<dbReference type="Proteomes" id="UP000011087">
    <property type="component" value="Unassembled WGS sequence"/>
</dbReference>
<dbReference type="PaxDb" id="55529-EKX48616"/>